<accession>A0A6A3IW72</accession>
<dbReference type="OrthoDB" id="167878at2759"/>
<organism evidence="1 2">
    <name type="scientific">Phytophthora rubi</name>
    <dbReference type="NCBI Taxonomy" id="129364"/>
    <lineage>
        <taxon>Eukaryota</taxon>
        <taxon>Sar</taxon>
        <taxon>Stramenopiles</taxon>
        <taxon>Oomycota</taxon>
        <taxon>Peronosporomycetes</taxon>
        <taxon>Peronosporales</taxon>
        <taxon>Peronosporaceae</taxon>
        <taxon>Phytophthora</taxon>
    </lineage>
</organism>
<dbReference type="AlphaFoldDB" id="A0A6A3IW72"/>
<proteinExistence type="predicted"/>
<dbReference type="PANTHER" id="PTHR34894">
    <property type="entry name" value="SAM-DEPENDENT METHYLTRANSFERASE RSMI, CONSERVED SITE"/>
    <property type="match status" value="1"/>
</dbReference>
<name>A0A6A3IW72_9STRA</name>
<comment type="caution">
    <text evidence="1">The sequence shown here is derived from an EMBL/GenBank/DDBJ whole genome shotgun (WGS) entry which is preliminary data.</text>
</comment>
<protein>
    <submittedName>
        <fullName evidence="1">Uncharacterized protein</fullName>
    </submittedName>
</protein>
<dbReference type="SUPFAM" id="SSF48371">
    <property type="entry name" value="ARM repeat"/>
    <property type="match status" value="1"/>
</dbReference>
<dbReference type="Proteomes" id="UP000435112">
    <property type="component" value="Unassembled WGS sequence"/>
</dbReference>
<dbReference type="InterPro" id="IPR016024">
    <property type="entry name" value="ARM-type_fold"/>
</dbReference>
<dbReference type="EMBL" id="QXFU01002384">
    <property type="protein sequence ID" value="KAE8986420.1"/>
    <property type="molecule type" value="Genomic_DNA"/>
</dbReference>
<evidence type="ECO:0000313" key="2">
    <source>
        <dbReference type="Proteomes" id="UP000435112"/>
    </source>
</evidence>
<sequence length="919" mass="103950">MQRIISRGGAFSVDGSAHEEAKRKTTFLLRHFFTLQDSAPSPQDQLLCDVVEDWACGDHATPDDISRLWKSINGHIEQSYLLRRTLVAKSDPDELSVLIAMDCLKKLTQKLPEYQRVLDVIISVIESGLYLNNSVDTILPASQDPSREDDDLPRERKLLYFEAFWALHNIANAEQAQQPCNGRASLKNYPWQDKSNELSFRQRIETLINQLDADDDKKDLFELLLRGNMNILAGKACEDVLQHYLGTEIPESANMLFSLLMQHINPSDTVRLLAAIAQTHSSELQKFVLENIDSLLEEKPSSTTEKSTPILFQHLVDRHPREFAAILWRSPYLTAHIFQGSENLVARVLEQNVYRISQVLTQRSDVLLPLLSHTFKENTSVLEEFLINHPRGLVDLLLNRSSAIAAVVKAKPYILSDVLQACSVTLTKVLAASPEIVSSVIKSNPQTLPQIVREDTTILNAVFASVPQCLGDTLEKHPEFFVDVAHRKPALISRLFAERPDLLLEPLEANPALFTTFLLYHRNILPDFNDPDFDPTVFKLTTKQVADTGVQTSSKLNQGRRKLRAREKLRRECEELLEPLRAETEKEVILSATITQASEAKSEEELLTEEGLTTYQIVNEIGRIYIAKIAADEQDDSMNRKRQSLADFVMEIYILELGLKPLAKKKLVNLLLAAKQVGNEPEAMRVKWFRRFMNAIPGDRPLPQTALDFYLLALQHIIPGGQLALRLEAAYFQSCTVSQSVLKALVDDPLVSRLFDSKEQRQRMLAFQSVSTPSRQDAGGTVARSSMTMLSMLRLDDVLDMVMKVWMQNQLRVRDEWAMVFQEIIPDATGVAHFDAFSTMVRSKFPALDNRALIKIYNSCGEENEHGEFALFSEDFTFTMSVLQEQHILRQYTTSSSSTTSSVQLLSPFATPPATSRHY</sequence>
<gene>
    <name evidence="1" type="ORF">PR002_g22353</name>
</gene>
<evidence type="ECO:0000313" key="1">
    <source>
        <dbReference type="EMBL" id="KAE8986420.1"/>
    </source>
</evidence>
<reference evidence="1 2" key="1">
    <citation type="submission" date="2018-09" db="EMBL/GenBank/DDBJ databases">
        <title>Genomic investigation of the strawberry pathogen Phytophthora fragariae indicates pathogenicity is determined by transcriptional variation in three key races.</title>
        <authorList>
            <person name="Adams T.M."/>
            <person name="Armitage A.D."/>
            <person name="Sobczyk M.K."/>
            <person name="Bates H.J."/>
            <person name="Dunwell J.M."/>
            <person name="Nellist C.F."/>
            <person name="Harrison R.J."/>
        </authorList>
    </citation>
    <scope>NUCLEOTIDE SEQUENCE [LARGE SCALE GENOMIC DNA]</scope>
    <source>
        <strain evidence="1 2">SCRP324</strain>
    </source>
</reference>
<dbReference type="PANTHER" id="PTHR34894:SF5">
    <property type="entry name" value="EF-HAND DOMAIN-CONTAINING PROTEIN"/>
    <property type="match status" value="1"/>
</dbReference>